<sequence length="512" mass="55779">MSRTRFGLAGAALALTLGVTGCSAGEGVDVDGAGPSGASAGGVLTAAIGGEPDQLDPHRTSAYYSFQVLENVYDTLVEPDANLEMKPALATGWTTSQDQLTWTFTLREGVTFSDGSALDAEDVVYSFNRIISEKLNAAYRFATVKTVTAANPTTVVVTLSAPTPNLLANLGGFKGLAIVDKANVESGKVKTAPVGSGPFTVAGYTSGDSIKLVRNDRYWGTKPKLDGVTFTFVKDPTVALQNLRGGEVQWTDNLPPQQVPALREGDDPTVRSVPSTDYWYLALNQARKPYGDVNVRRAVAFALDREAITKAAKFGLATVNQTAIPKDSAYYYEYAPYQRNTDQARQLLQQAGANGLTMDLMVTSEYPETVTAAQVIAAQLKEVGITVKIRTLDFAQWLDEQDKGNFDAFMLGWLGNIDPDEFYYAQHHSGGAFNFHGYRNATVDRLLDQARTETDQAARKQQYEQAAKQIVDDASYIYLYNPDVAQGWSKRVSGYEVRTDRAIRFRDVALAR</sequence>
<evidence type="ECO:0000313" key="7">
    <source>
        <dbReference type="Proteomes" id="UP000281726"/>
    </source>
</evidence>
<evidence type="ECO:0000256" key="3">
    <source>
        <dbReference type="ARBA" id="ARBA00022729"/>
    </source>
</evidence>
<protein>
    <submittedName>
        <fullName evidence="6">ABC transporter substrate-binding protein</fullName>
    </submittedName>
</protein>
<dbReference type="Gene3D" id="3.10.105.10">
    <property type="entry name" value="Dipeptide-binding Protein, Domain 3"/>
    <property type="match status" value="1"/>
</dbReference>
<evidence type="ECO:0000256" key="1">
    <source>
        <dbReference type="ARBA" id="ARBA00005695"/>
    </source>
</evidence>
<dbReference type="GO" id="GO:0015833">
    <property type="term" value="P:peptide transport"/>
    <property type="evidence" value="ECO:0007669"/>
    <property type="project" value="TreeGrafter"/>
</dbReference>
<keyword evidence="3 4" id="KW-0732">Signal</keyword>
<dbReference type="Proteomes" id="UP000281726">
    <property type="component" value="Unassembled WGS sequence"/>
</dbReference>
<comment type="similarity">
    <text evidence="1">Belongs to the bacterial solute-binding protein 5 family.</text>
</comment>
<keyword evidence="7" id="KW-1185">Reference proteome</keyword>
<dbReference type="Pfam" id="PF00496">
    <property type="entry name" value="SBP_bac_5"/>
    <property type="match status" value="1"/>
</dbReference>
<feature type="chain" id="PRO_5017483554" evidence="4">
    <location>
        <begin position="25"/>
        <end position="512"/>
    </location>
</feature>
<name>A0A3A9ZHF3_9ACTN</name>
<proteinExistence type="inferred from homology"/>
<evidence type="ECO:0000256" key="2">
    <source>
        <dbReference type="ARBA" id="ARBA00022448"/>
    </source>
</evidence>
<dbReference type="PANTHER" id="PTHR30290:SF9">
    <property type="entry name" value="OLIGOPEPTIDE-BINDING PROTEIN APPA"/>
    <property type="match status" value="1"/>
</dbReference>
<dbReference type="EMBL" id="RBAK01000004">
    <property type="protein sequence ID" value="RKN47788.1"/>
    <property type="molecule type" value="Genomic_DNA"/>
</dbReference>
<feature type="signal peptide" evidence="4">
    <location>
        <begin position="1"/>
        <end position="24"/>
    </location>
</feature>
<dbReference type="PANTHER" id="PTHR30290">
    <property type="entry name" value="PERIPLASMIC BINDING COMPONENT OF ABC TRANSPORTER"/>
    <property type="match status" value="1"/>
</dbReference>
<dbReference type="InterPro" id="IPR000914">
    <property type="entry name" value="SBP_5_dom"/>
</dbReference>
<gene>
    <name evidence="6" type="ORF">D7223_13670</name>
</gene>
<keyword evidence="2" id="KW-0813">Transport</keyword>
<dbReference type="CDD" id="cd08516">
    <property type="entry name" value="PBP2_NikA_DppA_OppA_like_11"/>
    <property type="match status" value="1"/>
</dbReference>
<dbReference type="InterPro" id="IPR039424">
    <property type="entry name" value="SBP_5"/>
</dbReference>
<dbReference type="PROSITE" id="PS51257">
    <property type="entry name" value="PROKAR_LIPOPROTEIN"/>
    <property type="match status" value="1"/>
</dbReference>
<dbReference type="AlphaFoldDB" id="A0A3A9ZHF3"/>
<feature type="domain" description="Solute-binding protein family 5" evidence="5">
    <location>
        <begin position="84"/>
        <end position="432"/>
    </location>
</feature>
<comment type="caution">
    <text evidence="6">The sequence shown here is derived from an EMBL/GenBank/DDBJ whole genome shotgun (WGS) entry which is preliminary data.</text>
</comment>
<dbReference type="GO" id="GO:1904680">
    <property type="term" value="F:peptide transmembrane transporter activity"/>
    <property type="evidence" value="ECO:0007669"/>
    <property type="project" value="TreeGrafter"/>
</dbReference>
<evidence type="ECO:0000313" key="6">
    <source>
        <dbReference type="EMBL" id="RKN47788.1"/>
    </source>
</evidence>
<dbReference type="OrthoDB" id="9046151at2"/>
<dbReference type="SUPFAM" id="SSF53850">
    <property type="entry name" value="Periplasmic binding protein-like II"/>
    <property type="match status" value="1"/>
</dbReference>
<evidence type="ECO:0000259" key="5">
    <source>
        <dbReference type="Pfam" id="PF00496"/>
    </source>
</evidence>
<dbReference type="Gene3D" id="3.40.190.10">
    <property type="entry name" value="Periplasmic binding protein-like II"/>
    <property type="match status" value="1"/>
</dbReference>
<dbReference type="InterPro" id="IPR030678">
    <property type="entry name" value="Peptide/Ni-bd"/>
</dbReference>
<evidence type="ECO:0000256" key="4">
    <source>
        <dbReference type="SAM" id="SignalP"/>
    </source>
</evidence>
<dbReference type="GO" id="GO:0042597">
    <property type="term" value="C:periplasmic space"/>
    <property type="evidence" value="ECO:0007669"/>
    <property type="project" value="UniProtKB-ARBA"/>
</dbReference>
<dbReference type="Gene3D" id="3.90.76.10">
    <property type="entry name" value="Dipeptide-binding Protein, Domain 1"/>
    <property type="match status" value="1"/>
</dbReference>
<dbReference type="PIRSF" id="PIRSF002741">
    <property type="entry name" value="MppA"/>
    <property type="match status" value="1"/>
</dbReference>
<reference evidence="6 7" key="1">
    <citation type="journal article" date="2004" name="Syst. Appl. Microbiol.">
        <title>Cryptoendolithic actinomycetes from antarctic sandstone rock samples: Micromonospora endolithica sp. nov. and two isolates related to Micromonospora coerulea Jensen 1932.</title>
        <authorList>
            <person name="Hirsch P."/>
            <person name="Mevs U."/>
            <person name="Kroppenstedt R.M."/>
            <person name="Schumann P."/>
            <person name="Stackebrandt E."/>
        </authorList>
    </citation>
    <scope>NUCLEOTIDE SEQUENCE [LARGE SCALE GENOMIC DNA]</scope>
    <source>
        <strain evidence="6 7">JCM 12677</strain>
    </source>
</reference>
<dbReference type="RefSeq" id="WP_120728749.1">
    <property type="nucleotide sequence ID" value="NZ_RBAK01000004.1"/>
</dbReference>
<accession>A0A3A9ZHF3</accession>
<organism evidence="6 7">
    <name type="scientific">Micromonospora endolithica</name>
    <dbReference type="NCBI Taxonomy" id="230091"/>
    <lineage>
        <taxon>Bacteria</taxon>
        <taxon>Bacillati</taxon>
        <taxon>Actinomycetota</taxon>
        <taxon>Actinomycetes</taxon>
        <taxon>Micromonosporales</taxon>
        <taxon>Micromonosporaceae</taxon>
        <taxon>Micromonospora</taxon>
    </lineage>
</organism>
<dbReference type="GO" id="GO:0043190">
    <property type="term" value="C:ATP-binding cassette (ABC) transporter complex"/>
    <property type="evidence" value="ECO:0007669"/>
    <property type="project" value="InterPro"/>
</dbReference>